<organism evidence="2 3">
    <name type="scientific">Fluoribacter dumoffii</name>
    <dbReference type="NCBI Taxonomy" id="463"/>
    <lineage>
        <taxon>Bacteria</taxon>
        <taxon>Pseudomonadati</taxon>
        <taxon>Pseudomonadota</taxon>
        <taxon>Gammaproteobacteria</taxon>
        <taxon>Legionellales</taxon>
        <taxon>Legionellaceae</taxon>
        <taxon>Fluoribacter</taxon>
    </lineage>
</organism>
<accession>A0A377IU86</accession>
<evidence type="ECO:0000313" key="1">
    <source>
        <dbReference type="EMBL" id="STO91518.1"/>
    </source>
</evidence>
<dbReference type="EMBL" id="UGGT01000002">
    <property type="protein sequence ID" value="STO91518.1"/>
    <property type="molecule type" value="Genomic_DNA"/>
</dbReference>
<name>A0A377IU86_9GAMM</name>
<dbReference type="RefSeq" id="WP_058393381.1">
    <property type="nucleotide sequence ID" value="NZ_UGGT01000002.1"/>
</dbReference>
<keyword evidence="3" id="KW-1185">Reference proteome</keyword>
<protein>
    <submittedName>
        <fullName evidence="2">Uncharacterized protein</fullName>
    </submittedName>
</protein>
<dbReference type="OrthoDB" id="5657065at2"/>
<evidence type="ECO:0000313" key="2">
    <source>
        <dbReference type="EMBL" id="STO91766.1"/>
    </source>
</evidence>
<reference evidence="2 3" key="1">
    <citation type="submission" date="2018-06" db="EMBL/GenBank/DDBJ databases">
        <authorList>
            <consortium name="Pathogen Informatics"/>
            <person name="Doyle S."/>
        </authorList>
    </citation>
    <scope>NUCLEOTIDE SEQUENCE [LARGE SCALE GENOMIC DNA]</scope>
    <source>
        <strain evidence="2 3">NCTC11370</strain>
    </source>
</reference>
<proteinExistence type="predicted"/>
<dbReference type="Proteomes" id="UP000254554">
    <property type="component" value="Unassembled WGS sequence"/>
</dbReference>
<evidence type="ECO:0000313" key="3">
    <source>
        <dbReference type="Proteomes" id="UP000254554"/>
    </source>
</evidence>
<dbReference type="AlphaFoldDB" id="A0A377IU86"/>
<gene>
    <name evidence="1" type="ORF">NCTC11370_03496</name>
    <name evidence="2" type="ORF">NCTC11370_03744</name>
</gene>
<sequence>MTIFEGISISVSLFAVLISYRANRKSNKLLAEANNLQINQSELAAMQKELLKKEQSEALCRIELMKLQGTKYKFNITNISQTNAHDVNITFKGHNQRPDFIKWEKYKNLFPISTLSPAQSVSISTHRDLASPSSYDIILSWSNPDGSLKSTEVTLFPE</sequence>
<dbReference type="EMBL" id="UGGT01000005">
    <property type="protein sequence ID" value="STO91766.1"/>
    <property type="molecule type" value="Genomic_DNA"/>
</dbReference>